<dbReference type="EMBL" id="NRDI02000002">
    <property type="protein sequence ID" value="KAI1519235.1"/>
    <property type="molecule type" value="Genomic_DNA"/>
</dbReference>
<evidence type="ECO:0000313" key="1">
    <source>
        <dbReference type="EMBL" id="KAF7566283.1"/>
    </source>
</evidence>
<dbReference type="Proteomes" id="UP000249757">
    <property type="component" value="Unassembled WGS sequence"/>
</dbReference>
<reference evidence="1" key="1">
    <citation type="journal article" date="2018" name="BMC Genomics">
        <title>Comparative genomics of the wheat fungal pathogen Pyrenophora tritici-repentis reveals chromosomal variations and genome plasticity.</title>
        <authorList>
            <person name="Moolhuijzen P."/>
            <person name="See P.T."/>
            <person name="Hane J.K."/>
            <person name="Shi G."/>
            <person name="Liu Z."/>
            <person name="Oliver R.P."/>
            <person name="Moffat C.S."/>
        </authorList>
    </citation>
    <scope>NUCLEOTIDE SEQUENCE [LARGE SCALE GENOMIC DNA]</scope>
    <source>
        <strain evidence="1">M4</strain>
    </source>
</reference>
<dbReference type="AlphaFoldDB" id="A0A2W1FRW5"/>
<name>A0A2W1FRW5_9PLEO</name>
<dbReference type="EMBL" id="NQIK02000009">
    <property type="protein sequence ID" value="KAF7566283.1"/>
    <property type="molecule type" value="Genomic_DNA"/>
</dbReference>
<dbReference type="OMA" id="QDWILQE"/>
<keyword evidence="4" id="KW-1185">Reference proteome</keyword>
<gene>
    <name evidence="2" type="ORF">Ptr86124_002363</name>
    <name evidence="1" type="ORF">PtrM4_146030</name>
</gene>
<reference evidence="2" key="2">
    <citation type="submission" date="2021-05" db="EMBL/GenBank/DDBJ databases">
        <authorList>
            <person name="Moolhuijzen P.M."/>
            <person name="Moffat C.S."/>
        </authorList>
    </citation>
    <scope>NUCLEOTIDE SEQUENCE</scope>
    <source>
        <strain evidence="2">86-124</strain>
    </source>
</reference>
<comment type="caution">
    <text evidence="1">The sequence shown here is derived from an EMBL/GenBank/DDBJ whole genome shotgun (WGS) entry which is preliminary data.</text>
</comment>
<dbReference type="Proteomes" id="UP000245464">
    <property type="component" value="Chromosome 9"/>
</dbReference>
<evidence type="ECO:0000313" key="4">
    <source>
        <dbReference type="Proteomes" id="UP000249757"/>
    </source>
</evidence>
<accession>A0A2W1FRW5</accession>
<evidence type="ECO:0000313" key="3">
    <source>
        <dbReference type="Proteomes" id="UP000245464"/>
    </source>
</evidence>
<reference evidence="2" key="3">
    <citation type="journal article" date="2022" name="bioRxiv">
        <title>A global pangenome for the wheat fungal pathogen Pyrenophora tritici-repentis and prediction of effector protein structural homology.</title>
        <authorList>
            <person name="Moolhuijzen P."/>
            <person name="See P.T."/>
            <person name="Shi G."/>
            <person name="Powell H.R."/>
            <person name="Cockram J."/>
            <person name="Jorgensen L.N."/>
            <person name="Benslimane H."/>
            <person name="Strelkov S.E."/>
            <person name="Turner J."/>
            <person name="Liu Z."/>
            <person name="Moffat C.S."/>
        </authorList>
    </citation>
    <scope>NUCLEOTIDE SEQUENCE</scope>
    <source>
        <strain evidence="2">86-124</strain>
    </source>
</reference>
<proteinExistence type="predicted"/>
<reference evidence="4" key="4">
    <citation type="journal article" date="2022" name="Microb. Genom.">
        <title>A global pangenome for the wheat fungal pathogen Pyrenophora tritici-repentis and prediction of effector protein structural homology.</title>
        <authorList>
            <person name="Moolhuijzen P.M."/>
            <person name="See P.T."/>
            <person name="Shi G."/>
            <person name="Powell H.R."/>
            <person name="Cockram J."/>
            <person name="Jorgensen L.N."/>
            <person name="Benslimane H."/>
            <person name="Strelkov S.E."/>
            <person name="Turner J."/>
            <person name="Liu Z."/>
            <person name="Moffat C.S."/>
        </authorList>
    </citation>
    <scope>NUCLEOTIDE SEQUENCE [LARGE SCALE GENOMIC DNA]</scope>
</reference>
<protein>
    <submittedName>
        <fullName evidence="1">Uncharacterized protein</fullName>
    </submittedName>
</protein>
<dbReference type="OrthoDB" id="5355161at2759"/>
<sequence length="351" mass="38883">MSATEILGGLDVLENTSLSFDFDISAPTTIAGDMLDFDFSTGASSLDALTEMFNLPADDHSQMAVHKIGGQARKPFSAAHLSSFAQARVAYSIEHFKSTPKMMVEQNCTPWAHPKLYEEYMPKSLQDAYASCALYIAKNDTNAAFVARYITSRTEELVTATILSTSAIEILARTQALILYQTMLMFGGDIRFYAQAEALLPYLDDMGTLLLPIAAEQTDPVGNIPLYPGTATRSAWRSYIVRESARRTFLSTIHITVMCTLLNGQLKSCAHDTILNNRVTLSAHLWNAANAFDFAVAWNEKNHFLIKELDFTDVLQHGQPDDLDVFGNMLLVGIRGLDDMRGWYHTRGGTL</sequence>
<evidence type="ECO:0000313" key="2">
    <source>
        <dbReference type="EMBL" id="KAI1519235.1"/>
    </source>
</evidence>
<organism evidence="1 3">
    <name type="scientific">Pyrenophora tritici-repentis</name>
    <dbReference type="NCBI Taxonomy" id="45151"/>
    <lineage>
        <taxon>Eukaryota</taxon>
        <taxon>Fungi</taxon>
        <taxon>Dikarya</taxon>
        <taxon>Ascomycota</taxon>
        <taxon>Pezizomycotina</taxon>
        <taxon>Dothideomycetes</taxon>
        <taxon>Pleosporomycetidae</taxon>
        <taxon>Pleosporales</taxon>
        <taxon>Pleosporineae</taxon>
        <taxon>Pleosporaceae</taxon>
        <taxon>Pyrenophora</taxon>
    </lineage>
</organism>